<dbReference type="InterPro" id="IPR010156">
    <property type="entry name" value="CRISPR-assoc_prot_Cas6"/>
</dbReference>
<evidence type="ECO:0000259" key="5">
    <source>
        <dbReference type="Pfam" id="PF10040"/>
    </source>
</evidence>
<evidence type="ECO:0000256" key="3">
    <source>
        <dbReference type="ARBA" id="ARBA00022801"/>
    </source>
</evidence>
<dbReference type="Gene3D" id="3.30.70.1900">
    <property type="match status" value="1"/>
</dbReference>
<dbReference type="Pfam" id="PF10040">
    <property type="entry name" value="CRISPR_Cas6"/>
    <property type="match status" value="1"/>
</dbReference>
<evidence type="ECO:0000256" key="4">
    <source>
        <dbReference type="ARBA" id="ARBA00023118"/>
    </source>
</evidence>
<organism evidence="6 7">
    <name type="scientific">Zhenpiania hominis</name>
    <dbReference type="NCBI Taxonomy" id="2763644"/>
    <lineage>
        <taxon>Bacteria</taxon>
        <taxon>Bacillati</taxon>
        <taxon>Bacillota</taxon>
        <taxon>Clostridia</taxon>
        <taxon>Peptostreptococcales</taxon>
        <taxon>Anaerovoracaceae</taxon>
        <taxon>Zhenpiania</taxon>
    </lineage>
</organism>
<dbReference type="GO" id="GO:0051607">
    <property type="term" value="P:defense response to virus"/>
    <property type="evidence" value="ECO:0007669"/>
    <property type="project" value="UniProtKB-KW"/>
</dbReference>
<evidence type="ECO:0000256" key="2">
    <source>
        <dbReference type="ARBA" id="ARBA00022759"/>
    </source>
</evidence>
<name>A0A923SVU6_9FIRM</name>
<reference evidence="6" key="1">
    <citation type="submission" date="2020-08" db="EMBL/GenBank/DDBJ databases">
        <title>Genome public.</title>
        <authorList>
            <person name="Liu C."/>
            <person name="Sun Q."/>
        </authorList>
    </citation>
    <scope>NUCLEOTIDE SEQUENCE</scope>
    <source>
        <strain evidence="6">BX12</strain>
    </source>
</reference>
<dbReference type="Proteomes" id="UP000602647">
    <property type="component" value="Unassembled WGS sequence"/>
</dbReference>
<proteinExistence type="predicted"/>
<sequence length="225" mass="26328">MEVVPETYGNLLHEDGIKPYSQAIFSEKEHLIWTVNTLDEDSSRYLLEPLLSKEFDHIYLKQKQLKLEILKKEKLQLKYETLLKNTFFSKCGRYVTVKFKTPTAFKSEGRYQFYPTVWHIFRSLTSKFDRYSMESEIGFKENLDDIDKYVNVVRYSLHSTYFHMEGIRIPAFLGTVTLKIDGPQQMVNLIHLLLRFGEFSGVGIKCAMGMGAIELLEKKEQKKDG</sequence>
<keyword evidence="4" id="KW-0051">Antiviral defense</keyword>
<dbReference type="CDD" id="cd21141">
    <property type="entry name" value="Cas6_III-like"/>
    <property type="match status" value="1"/>
</dbReference>
<dbReference type="GO" id="GO:0004519">
    <property type="term" value="F:endonuclease activity"/>
    <property type="evidence" value="ECO:0007669"/>
    <property type="project" value="UniProtKB-KW"/>
</dbReference>
<protein>
    <submittedName>
        <fullName evidence="6">CRISPR-associated endoribonuclease Cas6</fullName>
    </submittedName>
</protein>
<dbReference type="InterPro" id="IPR019267">
    <property type="entry name" value="CRISPR-assoc_Cas6_C"/>
</dbReference>
<dbReference type="EMBL" id="JACRYT010000006">
    <property type="protein sequence ID" value="MBC6679708.1"/>
    <property type="molecule type" value="Genomic_DNA"/>
</dbReference>
<dbReference type="AlphaFoldDB" id="A0A923SVU6"/>
<comment type="caution">
    <text evidence="6">The sequence shown here is derived from an EMBL/GenBank/DDBJ whole genome shotgun (WGS) entry which is preliminary data.</text>
</comment>
<keyword evidence="3" id="KW-0378">Hydrolase</keyword>
<dbReference type="NCBIfam" id="TIGR01877">
    <property type="entry name" value="cas_cas6"/>
    <property type="match status" value="1"/>
</dbReference>
<evidence type="ECO:0000313" key="6">
    <source>
        <dbReference type="EMBL" id="MBC6679708.1"/>
    </source>
</evidence>
<gene>
    <name evidence="6" type="primary">cas6</name>
    <name evidence="6" type="ORF">H9L42_07695</name>
</gene>
<keyword evidence="2" id="KW-0255">Endonuclease</keyword>
<feature type="domain" description="CRISPR-associated protein Cas6 C-terminal" evidence="5">
    <location>
        <begin position="97"/>
        <end position="213"/>
    </location>
</feature>
<evidence type="ECO:0000313" key="7">
    <source>
        <dbReference type="Proteomes" id="UP000602647"/>
    </source>
</evidence>
<keyword evidence="1" id="KW-0540">Nuclease</keyword>
<dbReference type="GO" id="GO:0016788">
    <property type="term" value="F:hydrolase activity, acting on ester bonds"/>
    <property type="evidence" value="ECO:0007669"/>
    <property type="project" value="InterPro"/>
</dbReference>
<evidence type="ECO:0000256" key="1">
    <source>
        <dbReference type="ARBA" id="ARBA00022722"/>
    </source>
</evidence>
<accession>A0A923SVU6</accession>
<keyword evidence="7" id="KW-1185">Reference proteome</keyword>
<dbReference type="RefSeq" id="WP_187302814.1">
    <property type="nucleotide sequence ID" value="NZ_JACRYT010000006.1"/>
</dbReference>